<name>A0ACC4B0I5_POPAL</name>
<protein>
    <submittedName>
        <fullName evidence="1">Uncharacterized protein</fullName>
    </submittedName>
</protein>
<accession>A0ACC4B0I5</accession>
<keyword evidence="2" id="KW-1185">Reference proteome</keyword>
<gene>
    <name evidence="1" type="ORF">D5086_025910</name>
</gene>
<organism evidence="1 2">
    <name type="scientific">Populus alba</name>
    <name type="common">White poplar</name>
    <dbReference type="NCBI Taxonomy" id="43335"/>
    <lineage>
        <taxon>Eukaryota</taxon>
        <taxon>Viridiplantae</taxon>
        <taxon>Streptophyta</taxon>
        <taxon>Embryophyta</taxon>
        <taxon>Tracheophyta</taxon>
        <taxon>Spermatophyta</taxon>
        <taxon>Magnoliopsida</taxon>
        <taxon>eudicotyledons</taxon>
        <taxon>Gunneridae</taxon>
        <taxon>Pentapetalae</taxon>
        <taxon>rosids</taxon>
        <taxon>fabids</taxon>
        <taxon>Malpighiales</taxon>
        <taxon>Salicaceae</taxon>
        <taxon>Saliceae</taxon>
        <taxon>Populus</taxon>
    </lineage>
</organism>
<reference evidence="1 2" key="1">
    <citation type="journal article" date="2024" name="Plant Biotechnol. J.">
        <title>Genome and CRISPR/Cas9 system of a widespread forest tree (Populus alba) in the world.</title>
        <authorList>
            <person name="Liu Y.J."/>
            <person name="Jiang P.F."/>
            <person name="Han X.M."/>
            <person name="Li X.Y."/>
            <person name="Wang H.M."/>
            <person name="Wang Y.J."/>
            <person name="Wang X.X."/>
            <person name="Zeng Q.Y."/>
        </authorList>
    </citation>
    <scope>NUCLEOTIDE SEQUENCE [LARGE SCALE GENOMIC DNA]</scope>
    <source>
        <strain evidence="2">cv. PAL-ZL1</strain>
    </source>
</reference>
<comment type="caution">
    <text evidence="1">The sequence shown here is derived from an EMBL/GenBank/DDBJ whole genome shotgun (WGS) entry which is preliminary data.</text>
</comment>
<sequence length="148" mass="16563">MDNEKGESSGGDNAGANDGTRKKLSQEGAEALKECLEENKGDHNKCKSKIDALESSSAPRKRPLLPLILKSDSLTDVQNRCPRMSVKVRDMRSFTMFQEDFEWLRHALRLHVYIEASTRSASSSASCSEARLRQSRRCPGENLSAVYR</sequence>
<proteinExistence type="predicted"/>
<evidence type="ECO:0000313" key="2">
    <source>
        <dbReference type="Proteomes" id="UP000309997"/>
    </source>
</evidence>
<evidence type="ECO:0000313" key="1">
    <source>
        <dbReference type="EMBL" id="KAL3572006.1"/>
    </source>
</evidence>
<dbReference type="EMBL" id="RCHU02000014">
    <property type="protein sequence ID" value="KAL3572006.1"/>
    <property type="molecule type" value="Genomic_DNA"/>
</dbReference>
<dbReference type="Proteomes" id="UP000309997">
    <property type="component" value="Unassembled WGS sequence"/>
</dbReference>